<gene>
    <name evidence="5" type="ORF">PYX00_008003</name>
</gene>
<evidence type="ECO:0000313" key="5">
    <source>
        <dbReference type="EMBL" id="KAL0270668.1"/>
    </source>
</evidence>
<dbReference type="Pfam" id="PF17793">
    <property type="entry name" value="AHD"/>
    <property type="match status" value="1"/>
</dbReference>
<reference evidence="5" key="1">
    <citation type="journal article" date="2024" name="Gigascience">
        <title>Chromosome-level genome of the poultry shaft louse Menopon gallinae provides insight into the host-switching and adaptive evolution of parasitic lice.</title>
        <authorList>
            <person name="Xu Y."/>
            <person name="Ma L."/>
            <person name="Liu S."/>
            <person name="Liang Y."/>
            <person name="Liu Q."/>
            <person name="He Z."/>
            <person name="Tian L."/>
            <person name="Duan Y."/>
            <person name="Cai W."/>
            <person name="Li H."/>
            <person name="Song F."/>
        </authorList>
    </citation>
    <scope>NUCLEOTIDE SEQUENCE</scope>
    <source>
        <strain evidence="5">Cailab_2023a</strain>
    </source>
</reference>
<dbReference type="GO" id="GO:0045893">
    <property type="term" value="P:positive regulation of DNA-templated transcription"/>
    <property type="evidence" value="ECO:0007669"/>
    <property type="project" value="TreeGrafter"/>
</dbReference>
<evidence type="ECO:0000259" key="4">
    <source>
        <dbReference type="PROSITE" id="PS51037"/>
    </source>
</evidence>
<dbReference type="GO" id="GO:0008023">
    <property type="term" value="C:transcription elongation factor complex"/>
    <property type="evidence" value="ECO:0007669"/>
    <property type="project" value="TreeGrafter"/>
</dbReference>
<feature type="compositionally biased region" description="Basic and acidic residues" evidence="3">
    <location>
        <begin position="369"/>
        <end position="399"/>
    </location>
</feature>
<dbReference type="Gene3D" id="2.60.40.1970">
    <property type="entry name" value="YEATS domain"/>
    <property type="match status" value="1"/>
</dbReference>
<dbReference type="GO" id="GO:0003682">
    <property type="term" value="F:chromatin binding"/>
    <property type="evidence" value="ECO:0007669"/>
    <property type="project" value="TreeGrafter"/>
</dbReference>
<feature type="compositionally biased region" description="Polar residues" evidence="3">
    <location>
        <begin position="582"/>
        <end position="592"/>
    </location>
</feature>
<name>A0AAW2HLE3_9NEOP</name>
<evidence type="ECO:0000256" key="2">
    <source>
        <dbReference type="PROSITE-ProRule" id="PRU00376"/>
    </source>
</evidence>
<dbReference type="InterPro" id="IPR038704">
    <property type="entry name" value="YEAST_sf"/>
</dbReference>
<keyword evidence="1 2" id="KW-0539">Nucleus</keyword>
<comment type="caution">
    <text evidence="5">The sequence shown here is derived from an EMBL/GenBank/DDBJ whole genome shotgun (WGS) entry which is preliminary data.</text>
</comment>
<dbReference type="InterPro" id="IPR040930">
    <property type="entry name" value="AF-9_AHD"/>
</dbReference>
<dbReference type="PANTHER" id="PTHR47827:SF3">
    <property type="entry name" value="AF-9 ANC1 HOMOLOGY DOMAIN-CONTAINING PROTEIN"/>
    <property type="match status" value="1"/>
</dbReference>
<evidence type="ECO:0000256" key="1">
    <source>
        <dbReference type="ARBA" id="ARBA00023242"/>
    </source>
</evidence>
<comment type="subcellular location">
    <subcellularLocation>
        <location evidence="2">Nucleus</location>
    </subcellularLocation>
</comment>
<dbReference type="InterPro" id="IPR052790">
    <property type="entry name" value="YEATS_domain"/>
</dbReference>
<dbReference type="CDD" id="cd16906">
    <property type="entry name" value="YEATS_AF-9_like"/>
    <property type="match status" value="1"/>
</dbReference>
<feature type="compositionally biased region" description="Polar residues" evidence="3">
    <location>
        <begin position="457"/>
        <end position="472"/>
    </location>
</feature>
<organism evidence="5">
    <name type="scientific">Menopon gallinae</name>
    <name type="common">poultry shaft louse</name>
    <dbReference type="NCBI Taxonomy" id="328185"/>
    <lineage>
        <taxon>Eukaryota</taxon>
        <taxon>Metazoa</taxon>
        <taxon>Ecdysozoa</taxon>
        <taxon>Arthropoda</taxon>
        <taxon>Hexapoda</taxon>
        <taxon>Insecta</taxon>
        <taxon>Pterygota</taxon>
        <taxon>Neoptera</taxon>
        <taxon>Paraneoptera</taxon>
        <taxon>Psocodea</taxon>
        <taxon>Troctomorpha</taxon>
        <taxon>Phthiraptera</taxon>
        <taxon>Amblycera</taxon>
        <taxon>Menoponidae</taxon>
        <taxon>Menopon</taxon>
    </lineage>
</organism>
<dbReference type="InterPro" id="IPR055129">
    <property type="entry name" value="YEATS_dom"/>
</dbReference>
<proteinExistence type="predicted"/>
<dbReference type="AlphaFoldDB" id="A0AAW2HLE3"/>
<feature type="compositionally biased region" description="Basic and acidic residues" evidence="3">
    <location>
        <begin position="570"/>
        <end position="581"/>
    </location>
</feature>
<evidence type="ECO:0000256" key="3">
    <source>
        <dbReference type="SAM" id="MobiDB-lite"/>
    </source>
</evidence>
<feature type="region of interest" description="Disordered" evidence="3">
    <location>
        <begin position="133"/>
        <end position="600"/>
    </location>
</feature>
<feature type="compositionally biased region" description="Basic and acidic residues" evidence="3">
    <location>
        <begin position="527"/>
        <end position="562"/>
    </location>
</feature>
<feature type="compositionally biased region" description="Basic residues" evidence="3">
    <location>
        <begin position="346"/>
        <end position="355"/>
    </location>
</feature>
<dbReference type="PROSITE" id="PS51037">
    <property type="entry name" value="YEATS"/>
    <property type="match status" value="1"/>
</dbReference>
<dbReference type="Pfam" id="PF03366">
    <property type="entry name" value="YEATS"/>
    <property type="match status" value="1"/>
</dbReference>
<protein>
    <recommendedName>
        <fullName evidence="4">YEATS domain-containing protein</fullName>
    </recommendedName>
</protein>
<accession>A0AAW2HLE3</accession>
<feature type="compositionally biased region" description="Basic and acidic residues" evidence="3">
    <location>
        <begin position="473"/>
        <end position="509"/>
    </location>
</feature>
<dbReference type="Gene3D" id="1.20.1270.290">
    <property type="match status" value="1"/>
</dbReference>
<feature type="compositionally biased region" description="Basic and acidic residues" evidence="3">
    <location>
        <begin position="194"/>
        <end position="345"/>
    </location>
</feature>
<dbReference type="EMBL" id="JARGDH010000004">
    <property type="protein sequence ID" value="KAL0270668.1"/>
    <property type="molecule type" value="Genomic_DNA"/>
</dbReference>
<feature type="domain" description="YEATS" evidence="4">
    <location>
        <begin position="1"/>
        <end position="136"/>
    </location>
</feature>
<dbReference type="PANTHER" id="PTHR47827">
    <property type="entry name" value="AHD DOMAIN-CONTAINING PROTEIN"/>
    <property type="match status" value="1"/>
</dbReference>
<sequence length="672" mass="78868">MAYSSVRVQFEIGHEASVRTKKTPDGFTHDWEVFVKGADNTDIQYFVDKVVFYLHETFPKPRRVIKEPPYVVKESGYAGFVLPIDVYLKNKEEPKKISFQYDLTLQNSGPPISRVLREPRVFQNPSEDFRRKLVRGGGVGVETPNEVPSEDHKPSSSLGLSKSKPTESPNRKHKPELKLNDSFAELFGPPIRRITPEPKKISDLGRKVLDSDKEKKKLPKSHKEDKDAPKEKDKYADRDRVKERDKSKDKSQKPSVKPKEEHKKHEEKERKKEDSDEKKKRKEEREKKEKHKEGKELEKQEIRKEKKEPRESNDYLKKLNSSKSHENRAPEKISAELEKERSEKEKHKHRHKKKEKEKNREKERHKKEKEKNDHDSRERNREKDKFNKKRHEEGKEREKKKSRSPSPPPEKMKKGPLNALLVELGSSDSASPLSEDEDSIPSFKSASKAPAKVVPENKTTVNLSPKLKSTNFNEKDAEKHPKLEEGKTKRDKSPGKKSKKNDVDAEKRRAKEHRRRSTSTDREEEEEKLRREEAELFEKEQAEKERLLEEEKAKQSKKEKEANRKRKRERGLEQKFKKNAEAENNVSASQAESLEPQDDLRKTEKFTKEYVAQLRDLQHRIMTLEDNDYLQKVVQVIAETGQYEITKQTFDFDLCALDINTIRRLQEFFSPT</sequence>